<dbReference type="Gramene" id="ERN18000">
    <property type="protein sequence ID" value="ERN18000"/>
    <property type="gene ID" value="AMTR_s00046p00144360"/>
</dbReference>
<keyword evidence="2" id="KW-1185">Reference proteome</keyword>
<dbReference type="Proteomes" id="UP000017836">
    <property type="component" value="Unassembled WGS sequence"/>
</dbReference>
<proteinExistence type="predicted"/>
<dbReference type="EMBL" id="KI392290">
    <property type="protein sequence ID" value="ERN18000.1"/>
    <property type="molecule type" value="Genomic_DNA"/>
</dbReference>
<evidence type="ECO:0000313" key="1">
    <source>
        <dbReference type="EMBL" id="ERN18000.1"/>
    </source>
</evidence>
<dbReference type="HOGENOM" id="CLU_2200480_0_0_1"/>
<dbReference type="AlphaFoldDB" id="U5D6Y2"/>
<protein>
    <submittedName>
        <fullName evidence="1">Uncharacterized protein</fullName>
    </submittedName>
</protein>
<reference evidence="2" key="1">
    <citation type="journal article" date="2013" name="Science">
        <title>The Amborella genome and the evolution of flowering plants.</title>
        <authorList>
            <consortium name="Amborella Genome Project"/>
        </authorList>
    </citation>
    <scope>NUCLEOTIDE SEQUENCE [LARGE SCALE GENOMIC DNA]</scope>
</reference>
<organism evidence="1 2">
    <name type="scientific">Amborella trichopoda</name>
    <dbReference type="NCBI Taxonomy" id="13333"/>
    <lineage>
        <taxon>Eukaryota</taxon>
        <taxon>Viridiplantae</taxon>
        <taxon>Streptophyta</taxon>
        <taxon>Embryophyta</taxon>
        <taxon>Tracheophyta</taxon>
        <taxon>Spermatophyta</taxon>
        <taxon>Magnoliopsida</taxon>
        <taxon>Amborellales</taxon>
        <taxon>Amborellaceae</taxon>
        <taxon>Amborella</taxon>
    </lineage>
</organism>
<evidence type="ECO:0000313" key="2">
    <source>
        <dbReference type="Proteomes" id="UP000017836"/>
    </source>
</evidence>
<gene>
    <name evidence="1" type="ORF">AMTR_s00046p00144360</name>
</gene>
<sequence>MVIPLAFRGRLIPMVALLRVPVPSGPKAPIEPVRIVEVANSCLEPRKEMLQKVVVCSFSPPLADLGSFCAWVTKTWKWPVSCKRIPGDRMLVVIDAVADAGRIIQRCF</sequence>
<accession>U5D6Y2</accession>
<name>U5D6Y2_AMBTC</name>